<sequence>MPSTLPENVTDASGPIANLAPFQPPRQRNREQRCNHHPRALAGKCKTEAETNTYKNAFSH</sequence>
<name>A0A4D6LWF2_VIGUN</name>
<dbReference type="AlphaFoldDB" id="A0A4D6LWF2"/>
<dbReference type="EMBL" id="CP039349">
    <property type="protein sequence ID" value="QCD93369.1"/>
    <property type="molecule type" value="Genomic_DNA"/>
</dbReference>
<dbReference type="Proteomes" id="UP000501690">
    <property type="component" value="Linkage Group LG5"/>
</dbReference>
<evidence type="ECO:0000313" key="3">
    <source>
        <dbReference type="Proteomes" id="UP000501690"/>
    </source>
</evidence>
<accession>A0A4D6LWF2</accession>
<gene>
    <name evidence="2" type="ORF">DEO72_LG5g1444</name>
</gene>
<protein>
    <submittedName>
        <fullName evidence="2">Uncharacterized protein</fullName>
    </submittedName>
</protein>
<evidence type="ECO:0000313" key="2">
    <source>
        <dbReference type="EMBL" id="QCD93369.1"/>
    </source>
</evidence>
<feature type="region of interest" description="Disordered" evidence="1">
    <location>
        <begin position="1"/>
        <end position="34"/>
    </location>
</feature>
<reference evidence="2 3" key="1">
    <citation type="submission" date="2019-04" db="EMBL/GenBank/DDBJ databases">
        <title>An improved genome assembly and genetic linkage map for asparagus bean, Vigna unguiculata ssp. sesquipedialis.</title>
        <authorList>
            <person name="Xia Q."/>
            <person name="Zhang R."/>
            <person name="Dong Y."/>
        </authorList>
    </citation>
    <scope>NUCLEOTIDE SEQUENCE [LARGE SCALE GENOMIC DNA]</scope>
    <source>
        <tissue evidence="2">Leaf</tissue>
    </source>
</reference>
<organism evidence="2 3">
    <name type="scientific">Vigna unguiculata</name>
    <name type="common">Cowpea</name>
    <dbReference type="NCBI Taxonomy" id="3917"/>
    <lineage>
        <taxon>Eukaryota</taxon>
        <taxon>Viridiplantae</taxon>
        <taxon>Streptophyta</taxon>
        <taxon>Embryophyta</taxon>
        <taxon>Tracheophyta</taxon>
        <taxon>Spermatophyta</taxon>
        <taxon>Magnoliopsida</taxon>
        <taxon>eudicotyledons</taxon>
        <taxon>Gunneridae</taxon>
        <taxon>Pentapetalae</taxon>
        <taxon>rosids</taxon>
        <taxon>fabids</taxon>
        <taxon>Fabales</taxon>
        <taxon>Fabaceae</taxon>
        <taxon>Papilionoideae</taxon>
        <taxon>50 kb inversion clade</taxon>
        <taxon>NPAAA clade</taxon>
        <taxon>indigoferoid/millettioid clade</taxon>
        <taxon>Phaseoleae</taxon>
        <taxon>Vigna</taxon>
    </lineage>
</organism>
<proteinExistence type="predicted"/>
<feature type="compositionally biased region" description="Polar residues" evidence="1">
    <location>
        <begin position="1"/>
        <end position="11"/>
    </location>
</feature>
<keyword evidence="3" id="KW-1185">Reference proteome</keyword>
<evidence type="ECO:0000256" key="1">
    <source>
        <dbReference type="SAM" id="MobiDB-lite"/>
    </source>
</evidence>